<dbReference type="InterPro" id="IPR036322">
    <property type="entry name" value="WD40_repeat_dom_sf"/>
</dbReference>
<gene>
    <name evidence="9" type="primary">FZR1</name>
    <name evidence="9" type="ORF">Ciccas_008547</name>
</gene>
<dbReference type="InterPro" id="IPR015943">
    <property type="entry name" value="WD40/YVTN_repeat-like_dom_sf"/>
</dbReference>
<dbReference type="InterPro" id="IPR001680">
    <property type="entry name" value="WD40_rpt"/>
</dbReference>
<keyword evidence="4" id="KW-0131">Cell cycle</keyword>
<feature type="compositionally biased region" description="Low complexity" evidence="6">
    <location>
        <begin position="408"/>
        <end position="426"/>
    </location>
</feature>
<name>A0ABD2Q0H0_9PLAT</name>
<dbReference type="PROSITE" id="PS50294">
    <property type="entry name" value="WD_REPEATS_REGION"/>
    <property type="match status" value="2"/>
</dbReference>
<evidence type="ECO:0000259" key="8">
    <source>
        <dbReference type="Pfam" id="PF24807"/>
    </source>
</evidence>
<dbReference type="InterPro" id="IPR056150">
    <property type="entry name" value="WD40_CDC20-Fz"/>
</dbReference>
<feature type="region of interest" description="Disordered" evidence="6">
    <location>
        <begin position="485"/>
        <end position="507"/>
    </location>
</feature>
<evidence type="ECO:0000313" key="9">
    <source>
        <dbReference type="EMBL" id="KAL3312858.1"/>
    </source>
</evidence>
<keyword evidence="2 5" id="KW-0853">WD repeat</keyword>
<feature type="domain" description="Anaphase-promoting complex subunit 4-like WD40" evidence="7">
    <location>
        <begin position="243"/>
        <end position="309"/>
    </location>
</feature>
<feature type="repeat" description="WD" evidence="5">
    <location>
        <begin position="560"/>
        <end position="604"/>
    </location>
</feature>
<dbReference type="PANTHER" id="PTHR19918">
    <property type="entry name" value="CELL DIVISION CYCLE 20 CDC20 FIZZY -RELATED"/>
    <property type="match status" value="1"/>
</dbReference>
<dbReference type="Pfam" id="PF12894">
    <property type="entry name" value="ANAPC4_WD40"/>
    <property type="match status" value="1"/>
</dbReference>
<protein>
    <submittedName>
        <fullName evidence="9">Fizzy- protein</fullName>
    </submittedName>
</protein>
<organism evidence="9 10">
    <name type="scientific">Cichlidogyrus casuarinus</name>
    <dbReference type="NCBI Taxonomy" id="1844966"/>
    <lineage>
        <taxon>Eukaryota</taxon>
        <taxon>Metazoa</taxon>
        <taxon>Spiralia</taxon>
        <taxon>Lophotrochozoa</taxon>
        <taxon>Platyhelminthes</taxon>
        <taxon>Monogenea</taxon>
        <taxon>Monopisthocotylea</taxon>
        <taxon>Dactylogyridea</taxon>
        <taxon>Ancyrocephalidae</taxon>
        <taxon>Cichlidogyrus</taxon>
    </lineage>
</organism>
<evidence type="ECO:0000256" key="6">
    <source>
        <dbReference type="SAM" id="MobiDB-lite"/>
    </source>
</evidence>
<dbReference type="AlphaFoldDB" id="A0ABD2Q0H0"/>
<feature type="repeat" description="WD" evidence="5">
    <location>
        <begin position="253"/>
        <end position="294"/>
    </location>
</feature>
<evidence type="ECO:0000256" key="3">
    <source>
        <dbReference type="ARBA" id="ARBA00022737"/>
    </source>
</evidence>
<dbReference type="Pfam" id="PF24807">
    <property type="entry name" value="WD40_CDC20-Fz"/>
    <property type="match status" value="1"/>
</dbReference>
<feature type="compositionally biased region" description="Acidic residues" evidence="6">
    <location>
        <begin position="457"/>
        <end position="469"/>
    </location>
</feature>
<keyword evidence="10" id="KW-1185">Reference proteome</keyword>
<reference evidence="9 10" key="1">
    <citation type="submission" date="2024-11" db="EMBL/GenBank/DDBJ databases">
        <title>Adaptive evolution of stress response genes in parasites aligns with host niche diversity.</title>
        <authorList>
            <person name="Hahn C."/>
            <person name="Resl P."/>
        </authorList>
    </citation>
    <scope>NUCLEOTIDE SEQUENCE [LARGE SCALE GENOMIC DNA]</scope>
    <source>
        <strain evidence="9">EGGRZ-B1_66</strain>
        <tissue evidence="9">Body</tissue>
    </source>
</reference>
<feature type="repeat" description="WD" evidence="5">
    <location>
        <begin position="515"/>
        <end position="547"/>
    </location>
</feature>
<dbReference type="PANTHER" id="PTHR19918:SF1">
    <property type="entry name" value="FIZZY-RELATED PROTEIN HOMOLOG"/>
    <property type="match status" value="1"/>
</dbReference>
<accession>A0ABD2Q0H0</accession>
<dbReference type="InterPro" id="IPR024977">
    <property type="entry name" value="Apc4-like_WD40_dom"/>
</dbReference>
<dbReference type="SMART" id="SM00320">
    <property type="entry name" value="WD40"/>
    <property type="match status" value="6"/>
</dbReference>
<feature type="repeat" description="WD" evidence="5">
    <location>
        <begin position="648"/>
        <end position="681"/>
    </location>
</feature>
<evidence type="ECO:0000256" key="5">
    <source>
        <dbReference type="PROSITE-ProRule" id="PRU00221"/>
    </source>
</evidence>
<feature type="region of interest" description="Disordered" evidence="6">
    <location>
        <begin position="1"/>
        <end position="23"/>
    </location>
</feature>
<dbReference type="PROSITE" id="PS50082">
    <property type="entry name" value="WD_REPEATS_2"/>
    <property type="match status" value="4"/>
</dbReference>
<feature type="compositionally biased region" description="Low complexity" evidence="6">
    <location>
        <begin position="441"/>
        <end position="456"/>
    </location>
</feature>
<evidence type="ECO:0000313" key="10">
    <source>
        <dbReference type="Proteomes" id="UP001626550"/>
    </source>
</evidence>
<evidence type="ECO:0000256" key="1">
    <source>
        <dbReference type="ARBA" id="ARBA00006445"/>
    </source>
</evidence>
<proteinExistence type="inferred from homology"/>
<evidence type="ECO:0000256" key="4">
    <source>
        <dbReference type="ARBA" id="ARBA00023306"/>
    </source>
</evidence>
<dbReference type="Gene3D" id="2.130.10.10">
    <property type="entry name" value="YVTN repeat-like/Quinoprotein amine dehydrogenase"/>
    <property type="match status" value="2"/>
</dbReference>
<dbReference type="InterPro" id="IPR033010">
    <property type="entry name" value="Cdc20/Fizzy"/>
</dbReference>
<dbReference type="SUPFAM" id="SSF50978">
    <property type="entry name" value="WD40 repeat-like"/>
    <property type="match status" value="1"/>
</dbReference>
<dbReference type="EMBL" id="JBJKFK010001526">
    <property type="protein sequence ID" value="KAL3312858.1"/>
    <property type="molecule type" value="Genomic_DNA"/>
</dbReference>
<feature type="region of interest" description="Disordered" evidence="6">
    <location>
        <begin position="401"/>
        <end position="469"/>
    </location>
</feature>
<keyword evidence="3" id="KW-0677">Repeat</keyword>
<feature type="compositionally biased region" description="Polar residues" evidence="6">
    <location>
        <begin position="485"/>
        <end position="496"/>
    </location>
</feature>
<dbReference type="InterPro" id="IPR019775">
    <property type="entry name" value="WD40_repeat_CS"/>
</dbReference>
<comment type="caution">
    <text evidence="9">The sequence shown here is derived from an EMBL/GenBank/DDBJ whole genome shotgun (WGS) entry which is preliminary data.</text>
</comment>
<dbReference type="Proteomes" id="UP001626550">
    <property type="component" value="Unassembled WGS sequence"/>
</dbReference>
<evidence type="ECO:0000259" key="7">
    <source>
        <dbReference type="Pfam" id="PF12894"/>
    </source>
</evidence>
<evidence type="ECO:0000256" key="2">
    <source>
        <dbReference type="ARBA" id="ARBA00022574"/>
    </source>
</evidence>
<sequence>MDQNYEKRLLGSPYKSPVKNLTSPLKSPIRDNYSDRFIPVRSNAKWKSSPSYQLFGAKPKNSIGTKLFCESSNEQNPRIPDIMDSSSMPAPSSGEIIDQIGSTSMPVNTVNNTNRKTFDIMAALLENELGSNTSSRGHNSVNESNSENVIVDRSVNNVFSFRVPKESPRKLSNSAYTVSPVSEKSQRLLQQPQKQVRGISKIPYKVLDAPELQDDFYLNLVDWSSQNMLAVGLGASVYLWSAYNSQVVKLFDGSTESDSIASVAWYKKGTILAVGTYRGRIQLWDVNVKRRIRVLTGHEARVGALAWNCDLLASGSRDRFIILRDLRATPSTGGGPVLQDHEPPTLALQDDSMDTFAQYYMRRMTSHSFPDYAFSNSSNITEEQRIMRRGARDHVVQNLPQLPSMRFNSGANRSPDSSSSSLGNLPSLPPANPLPMDLDNDSNSSESGDSNSYVPSDSEDPEDCEEELSTADPLHAISGSSATFSTRFNAGGSNQELPRHNLDESSPSPMLVRYLRNHKQEVCGLRWSPDNQYLASGGNDNRLLIWDPIRTRNPVPLLTYDSHVAAVKAIAWSPHKHGLLASGGGTADRTIRFWNVLTGQALKHIDTGSQVCNLAWSEHSNEFVSTHGYSQNQIVIWRYPSLSQIAKLVGHTYRVLFLAMSPDGDNIVTGAGDETLRFWHVFDKARRPTMLESNLALFSGIR</sequence>
<dbReference type="PROSITE" id="PS00678">
    <property type="entry name" value="WD_REPEATS_1"/>
    <property type="match status" value="1"/>
</dbReference>
<comment type="similarity">
    <text evidence="1">Belongs to the WD repeat CDC20/Fizzy family.</text>
</comment>
<feature type="domain" description="CDC20/Fizzy WD40" evidence="8">
    <location>
        <begin position="488"/>
        <end position="679"/>
    </location>
</feature>